<evidence type="ECO:0000313" key="2">
    <source>
        <dbReference type="EMBL" id="BAL88095.1"/>
    </source>
</evidence>
<keyword evidence="3" id="KW-1185">Reference proteome</keyword>
<name>I0H508_ACTM4</name>
<dbReference type="Proteomes" id="UP000007882">
    <property type="component" value="Chromosome"/>
</dbReference>
<evidence type="ECO:0000313" key="3">
    <source>
        <dbReference type="Proteomes" id="UP000007882"/>
    </source>
</evidence>
<reference evidence="2 3" key="1">
    <citation type="submission" date="2012-02" db="EMBL/GenBank/DDBJ databases">
        <title>Complete genome sequence of Actinoplanes missouriensis 431 (= NBRC 102363).</title>
        <authorList>
            <person name="Ohnishi Y."/>
            <person name="Ishikawa J."/>
            <person name="Sekine M."/>
            <person name="Hosoyama A."/>
            <person name="Harada T."/>
            <person name="Narita H."/>
            <person name="Hata T."/>
            <person name="Konno Y."/>
            <person name="Tutikane K."/>
            <person name="Fujita N."/>
            <person name="Horinouchi S."/>
            <person name="Hayakawa M."/>
        </authorList>
    </citation>
    <scope>NUCLEOTIDE SEQUENCE [LARGE SCALE GENOMIC DNA]</scope>
    <source>
        <strain evidence="3">ATCC 14538 / DSM 43046 / CBS 188.64 / JCM 3121 / NBRC 102363 / NCIMB 12654 / NRRL B-3342 / UNCC 431</strain>
    </source>
</reference>
<sequence>MTYPKFDDSVVSDSFSASNDDNLAAALRHRTLGHHESRTNRDDPFLGDFYLGFQFSPDRNLSRPSPTPHHRLTTGPEANLPAGRVEDFLNFNSHNDSLQSWST</sequence>
<protein>
    <submittedName>
        <fullName evidence="2">Uncharacterized protein</fullName>
    </submittedName>
</protein>
<feature type="region of interest" description="Disordered" evidence="1">
    <location>
        <begin position="57"/>
        <end position="81"/>
    </location>
</feature>
<dbReference type="STRING" id="512565.AMIS_28750"/>
<dbReference type="HOGENOM" id="CLU_2257683_0_0_11"/>
<evidence type="ECO:0000256" key="1">
    <source>
        <dbReference type="SAM" id="MobiDB-lite"/>
    </source>
</evidence>
<organism evidence="2 3">
    <name type="scientific">Actinoplanes missouriensis (strain ATCC 14538 / DSM 43046 / CBS 188.64 / JCM 3121 / NBRC 102363 / NCIMB 12654 / NRRL B-3342 / UNCC 431)</name>
    <dbReference type="NCBI Taxonomy" id="512565"/>
    <lineage>
        <taxon>Bacteria</taxon>
        <taxon>Bacillati</taxon>
        <taxon>Actinomycetota</taxon>
        <taxon>Actinomycetes</taxon>
        <taxon>Micromonosporales</taxon>
        <taxon>Micromonosporaceae</taxon>
        <taxon>Actinoplanes</taxon>
    </lineage>
</organism>
<accession>I0H508</accession>
<proteinExistence type="predicted"/>
<dbReference type="EMBL" id="AP012319">
    <property type="protein sequence ID" value="BAL88095.1"/>
    <property type="molecule type" value="Genomic_DNA"/>
</dbReference>
<dbReference type="KEGG" id="ams:AMIS_28750"/>
<gene>
    <name evidence="2" type="ordered locus">AMIS_28750</name>
</gene>
<dbReference type="AlphaFoldDB" id="I0H508"/>